<reference evidence="1" key="1">
    <citation type="journal article" date="2015" name="Nature">
        <title>Complex archaea that bridge the gap between prokaryotes and eukaryotes.</title>
        <authorList>
            <person name="Spang A."/>
            <person name="Saw J.H."/>
            <person name="Jorgensen S.L."/>
            <person name="Zaremba-Niedzwiedzka K."/>
            <person name="Martijn J."/>
            <person name="Lind A.E."/>
            <person name="van Eijk R."/>
            <person name="Schleper C."/>
            <person name="Guy L."/>
            <person name="Ettema T.J."/>
        </authorList>
    </citation>
    <scope>NUCLEOTIDE SEQUENCE</scope>
</reference>
<feature type="non-terminal residue" evidence="1">
    <location>
        <position position="465"/>
    </location>
</feature>
<dbReference type="AlphaFoldDB" id="A0A0F9AAG4"/>
<protein>
    <submittedName>
        <fullName evidence="1">Uncharacterized protein</fullName>
    </submittedName>
</protein>
<sequence length="465" mass="54037">DWDLNWYAQGSDYYAFAKHASQEDPLVLTYFLQKEKIALMEISEKDSFRIFDYLSFIDVYCYIWNNETEAFDIRFTFTEDDFTIFTNGTVSWNVNITSMNVKDDQIIFKFYSSDYANIIKDSQKNGMFLKVLIPNIYSTHGTIDSLQIQFIDFDNNVFTYSMGSLDFDEYFKNAAQYKRIIPGLSELLEIPLYIDLAKLAVSNFETEFNITQIYSVNFVIVDAPVWPGSIEMYDPNTQTTIINFPYQIFGVSEIKFYDILANNSNLNVYFDDFEYDFIVAENSIEVIPFDNEILNLEVYKNIFPYPTELYQATYGFESEADGTTGLNIDFIDDYHNHANTYAKIVPEFNGHEKVLQMYDHSNYDIAWWSNHSAQAFGTYEFYMTTSDPTFASVVTVYTNGRGSNGLFALDFYGKIILRFKKIDRSLRPHNVRTEQQGQCTMQTLFDNATIVTAGYRVDVTETSIK</sequence>
<organism evidence="1">
    <name type="scientific">marine sediment metagenome</name>
    <dbReference type="NCBI Taxonomy" id="412755"/>
    <lineage>
        <taxon>unclassified sequences</taxon>
        <taxon>metagenomes</taxon>
        <taxon>ecological metagenomes</taxon>
    </lineage>
</organism>
<accession>A0A0F9AAG4</accession>
<proteinExistence type="predicted"/>
<name>A0A0F9AAG4_9ZZZZ</name>
<feature type="non-terminal residue" evidence="1">
    <location>
        <position position="1"/>
    </location>
</feature>
<gene>
    <name evidence="1" type="ORF">LCGC14_2595860</name>
</gene>
<dbReference type="EMBL" id="LAZR01043695">
    <property type="protein sequence ID" value="KKL06455.1"/>
    <property type="molecule type" value="Genomic_DNA"/>
</dbReference>
<evidence type="ECO:0000313" key="1">
    <source>
        <dbReference type="EMBL" id="KKL06455.1"/>
    </source>
</evidence>
<comment type="caution">
    <text evidence="1">The sequence shown here is derived from an EMBL/GenBank/DDBJ whole genome shotgun (WGS) entry which is preliminary data.</text>
</comment>